<dbReference type="Pfam" id="PF15631">
    <property type="entry name" value="Imm-NTF2-2"/>
    <property type="match status" value="1"/>
</dbReference>
<keyword evidence="4" id="KW-1185">Reference proteome</keyword>
<proteinExistence type="predicted"/>
<comment type="caution">
    <text evidence="3">The sequence shown here is derived from an EMBL/GenBank/DDBJ whole genome shotgun (WGS) entry which is preliminary data.</text>
</comment>
<feature type="signal peptide" evidence="1">
    <location>
        <begin position="1"/>
        <end position="21"/>
    </location>
</feature>
<name>A0A7W5FVD2_9BURK</name>
<dbReference type="EMBL" id="JACHXD010000011">
    <property type="protein sequence ID" value="MBB3120679.1"/>
    <property type="molecule type" value="Genomic_DNA"/>
</dbReference>
<evidence type="ECO:0000259" key="2">
    <source>
        <dbReference type="Pfam" id="PF15631"/>
    </source>
</evidence>
<evidence type="ECO:0000256" key="1">
    <source>
        <dbReference type="SAM" id="SignalP"/>
    </source>
</evidence>
<gene>
    <name evidence="3" type="ORF">FHS03_003749</name>
</gene>
<keyword evidence="1" id="KW-0732">Signal</keyword>
<evidence type="ECO:0000313" key="4">
    <source>
        <dbReference type="Proteomes" id="UP000541535"/>
    </source>
</evidence>
<dbReference type="InterPro" id="IPR028921">
    <property type="entry name" value="NTF2_fold_dom"/>
</dbReference>
<evidence type="ECO:0000313" key="3">
    <source>
        <dbReference type="EMBL" id="MBB3120679.1"/>
    </source>
</evidence>
<dbReference type="RefSeq" id="WP_183442453.1">
    <property type="nucleotide sequence ID" value="NZ_JACHXD010000011.1"/>
</dbReference>
<sequence>MKKTNILLLLAALTVSTFASADTAASRALKESENTPGFKPKVGMVPDAATAISIAVAVWNPIYGEKQIASEKPYNAILKGGLWTVTGSVPGGWVGGVATAVISKQDGRIIKVYHTK</sequence>
<feature type="chain" id="PRO_5031418113" description="NTF2 fold domain-containing protein" evidence="1">
    <location>
        <begin position="22"/>
        <end position="116"/>
    </location>
</feature>
<feature type="domain" description="NTF2 fold" evidence="2">
    <location>
        <begin position="50"/>
        <end position="116"/>
    </location>
</feature>
<dbReference type="Proteomes" id="UP000541535">
    <property type="component" value="Unassembled WGS sequence"/>
</dbReference>
<protein>
    <recommendedName>
        <fullName evidence="2">NTF2 fold domain-containing protein</fullName>
    </recommendedName>
</protein>
<reference evidence="3 4" key="1">
    <citation type="submission" date="2020-08" db="EMBL/GenBank/DDBJ databases">
        <title>Genomic Encyclopedia of Type Strains, Phase III (KMG-III): the genomes of soil and plant-associated and newly described type strains.</title>
        <authorList>
            <person name="Whitman W."/>
        </authorList>
    </citation>
    <scope>NUCLEOTIDE SEQUENCE [LARGE SCALE GENOMIC DNA]</scope>
    <source>
        <strain evidence="3 4">CECT 8897</strain>
    </source>
</reference>
<organism evidence="3 4">
    <name type="scientific">Pseudoduganella violacea</name>
    <dbReference type="NCBI Taxonomy" id="1715466"/>
    <lineage>
        <taxon>Bacteria</taxon>
        <taxon>Pseudomonadati</taxon>
        <taxon>Pseudomonadota</taxon>
        <taxon>Betaproteobacteria</taxon>
        <taxon>Burkholderiales</taxon>
        <taxon>Oxalobacteraceae</taxon>
        <taxon>Telluria group</taxon>
        <taxon>Pseudoduganella</taxon>
    </lineage>
</organism>
<dbReference type="AlphaFoldDB" id="A0A7W5FVD2"/>
<accession>A0A7W5FVD2</accession>